<keyword evidence="1" id="KW-0732">Signal</keyword>
<organism evidence="2 3">
    <name type="scientific">candidate division TM6 bacterium JCVI TM6SC1</name>
    <dbReference type="NCBI Taxonomy" id="1306947"/>
    <lineage>
        <taxon>Bacteria</taxon>
        <taxon>Candidatus Babelota</taxon>
        <taxon>Vermiphilus</taxon>
    </lineage>
</organism>
<proteinExistence type="predicted"/>
<dbReference type="AlphaFoldDB" id="A0A0D2K4B6"/>
<reference evidence="2 3" key="1">
    <citation type="journal article" date="2013" name="Proc. Natl. Acad. Sci. U.S.A.">
        <title>Candidate phylum TM6 genome recovered from a hospital sink biofilm provides genomic insights into this uncultivated phylum.</title>
        <authorList>
            <person name="McLean J.S."/>
            <person name="Lombardo M.J."/>
            <person name="Badger J.H."/>
            <person name="Edlund A."/>
            <person name="Novotny M."/>
            <person name="Yee-Greenbaum J."/>
            <person name="Vyahhi N."/>
            <person name="Hall A.P."/>
            <person name="Yang Y."/>
            <person name="Dupont C.L."/>
            <person name="Ziegler M.G."/>
            <person name="Chitsaz H."/>
            <person name="Allen A.E."/>
            <person name="Yooseph S."/>
            <person name="Tesler G."/>
            <person name="Pevzner P.A."/>
            <person name="Friedman R.M."/>
            <person name="Nealson K.H."/>
            <person name="Venter J.C."/>
            <person name="Lasken R.S."/>
        </authorList>
    </citation>
    <scope>NUCLEOTIDE SEQUENCE [LARGE SCALE GENOMIC DNA]</scope>
    <source>
        <strain evidence="2 3">TM6SC1</strain>
    </source>
</reference>
<protein>
    <submittedName>
        <fullName evidence="2">Uncharacterized protein</fullName>
    </submittedName>
</protein>
<evidence type="ECO:0000256" key="1">
    <source>
        <dbReference type="SAM" id="SignalP"/>
    </source>
</evidence>
<keyword evidence="3" id="KW-1185">Reference proteome</keyword>
<dbReference type="STRING" id="1306947.J120_04185"/>
<feature type="chain" id="PRO_5002245449" evidence="1">
    <location>
        <begin position="22"/>
        <end position="123"/>
    </location>
</feature>
<evidence type="ECO:0000313" key="3">
    <source>
        <dbReference type="Proteomes" id="UP000032214"/>
    </source>
</evidence>
<dbReference type="Proteomes" id="UP000032214">
    <property type="component" value="Unassembled WGS sequence"/>
</dbReference>
<evidence type="ECO:0000313" key="2">
    <source>
        <dbReference type="EMBL" id="KIX85097.1"/>
    </source>
</evidence>
<name>A0A0D2K4B6_9BACT</name>
<dbReference type="EMBL" id="ARQD01000003">
    <property type="protein sequence ID" value="KIX85097.1"/>
    <property type="molecule type" value="Genomic_DNA"/>
</dbReference>
<comment type="caution">
    <text evidence="2">The sequence shown here is derived from an EMBL/GenBank/DDBJ whole genome shotgun (WGS) entry which is preliminary data.</text>
</comment>
<sequence>MRLYIFRVLIVVSSIFNVVIAAPSCIDDDYYLTCYCDPKIYHSVCCNCPCWKYPLLTYRNQCVRCCHYHDGDMLDMYPGFARVKNDEGAEHMRRFAQAPSETISFFAVTGSEEPCEICDIDDY</sequence>
<gene>
    <name evidence="2" type="ORF">J120_04185</name>
</gene>
<feature type="signal peptide" evidence="1">
    <location>
        <begin position="1"/>
        <end position="21"/>
    </location>
</feature>
<accession>A0A0D2K4B6</accession>